<organism evidence="1 2">
    <name type="scientific">Hyaloperonospora arabidopsidis (strain Emoy2)</name>
    <name type="common">Downy mildew agent</name>
    <name type="synonym">Peronospora arabidopsidis</name>
    <dbReference type="NCBI Taxonomy" id="559515"/>
    <lineage>
        <taxon>Eukaryota</taxon>
        <taxon>Sar</taxon>
        <taxon>Stramenopiles</taxon>
        <taxon>Oomycota</taxon>
        <taxon>Peronosporomycetes</taxon>
        <taxon>Peronosporales</taxon>
        <taxon>Peronosporaceae</taxon>
        <taxon>Hyaloperonospora</taxon>
    </lineage>
</organism>
<accession>M4B7M5</accession>
<keyword evidence="2" id="KW-1185">Reference proteome</keyword>
<dbReference type="VEuPathDB" id="FungiDB:HpaG802277"/>
<proteinExistence type="predicted"/>
<name>M4B7M5_HYAAE</name>
<sequence length="115" mass="13026">MNDDDTPDPTDCFTYWTPSTASKIDRFYVPLTGPATVQWVIMIEPSDESDHQRVSLVLAHSGLNAPARRMARPVQYPIHSQHPARVQQALMTELIDRNVGTIQLRVYGMIRSFSV</sequence>
<dbReference type="AlphaFoldDB" id="M4B7M5"/>
<dbReference type="Proteomes" id="UP000011713">
    <property type="component" value="Unassembled WGS sequence"/>
</dbReference>
<evidence type="ECO:0000313" key="1">
    <source>
        <dbReference type="EnsemblProtists" id="HpaP802277"/>
    </source>
</evidence>
<dbReference type="InParanoid" id="M4B7M5"/>
<reference evidence="1" key="2">
    <citation type="submission" date="2015-06" db="UniProtKB">
        <authorList>
            <consortium name="EnsemblProtists"/>
        </authorList>
    </citation>
    <scope>IDENTIFICATION</scope>
    <source>
        <strain evidence="1">Emoy2</strain>
    </source>
</reference>
<protein>
    <submittedName>
        <fullName evidence="1">Uncharacterized protein</fullName>
    </submittedName>
</protein>
<evidence type="ECO:0000313" key="2">
    <source>
        <dbReference type="Proteomes" id="UP000011713"/>
    </source>
</evidence>
<dbReference type="EMBL" id="JH597876">
    <property type="status" value="NOT_ANNOTATED_CDS"/>
    <property type="molecule type" value="Genomic_DNA"/>
</dbReference>
<dbReference type="HOGENOM" id="CLU_2113638_0_0_1"/>
<reference evidence="2" key="1">
    <citation type="journal article" date="2010" name="Science">
        <title>Signatures of adaptation to obligate biotrophy in the Hyaloperonospora arabidopsidis genome.</title>
        <authorList>
            <person name="Baxter L."/>
            <person name="Tripathy S."/>
            <person name="Ishaque N."/>
            <person name="Boot N."/>
            <person name="Cabral A."/>
            <person name="Kemen E."/>
            <person name="Thines M."/>
            <person name="Ah-Fong A."/>
            <person name="Anderson R."/>
            <person name="Badejoko W."/>
            <person name="Bittner-Eddy P."/>
            <person name="Boore J.L."/>
            <person name="Chibucos M.C."/>
            <person name="Coates M."/>
            <person name="Dehal P."/>
            <person name="Delehaunty K."/>
            <person name="Dong S."/>
            <person name="Downton P."/>
            <person name="Dumas B."/>
            <person name="Fabro G."/>
            <person name="Fronick C."/>
            <person name="Fuerstenberg S.I."/>
            <person name="Fulton L."/>
            <person name="Gaulin E."/>
            <person name="Govers F."/>
            <person name="Hughes L."/>
            <person name="Humphray S."/>
            <person name="Jiang R.H."/>
            <person name="Judelson H."/>
            <person name="Kamoun S."/>
            <person name="Kyung K."/>
            <person name="Meijer H."/>
            <person name="Minx P."/>
            <person name="Morris P."/>
            <person name="Nelson J."/>
            <person name="Phuntumart V."/>
            <person name="Qutob D."/>
            <person name="Rehmany A."/>
            <person name="Rougon-Cardoso A."/>
            <person name="Ryden P."/>
            <person name="Torto-Alalibo T."/>
            <person name="Studholme D."/>
            <person name="Wang Y."/>
            <person name="Win J."/>
            <person name="Wood J."/>
            <person name="Clifton S.W."/>
            <person name="Rogers J."/>
            <person name="Van den Ackerveken G."/>
            <person name="Jones J.D."/>
            <person name="McDowell J.M."/>
            <person name="Beynon J."/>
            <person name="Tyler B.M."/>
        </authorList>
    </citation>
    <scope>NUCLEOTIDE SEQUENCE [LARGE SCALE GENOMIC DNA]</scope>
    <source>
        <strain evidence="2">Emoy2</strain>
    </source>
</reference>
<dbReference type="EnsemblProtists" id="HpaT802277">
    <property type="protein sequence ID" value="HpaP802277"/>
    <property type="gene ID" value="HpaG802277"/>
</dbReference>